<keyword evidence="7" id="KW-0539">Nucleus</keyword>
<evidence type="ECO:0000259" key="10">
    <source>
        <dbReference type="SMART" id="SM00709"/>
    </source>
</evidence>
<evidence type="ECO:0000256" key="6">
    <source>
        <dbReference type="ARBA" id="ARBA00022833"/>
    </source>
</evidence>
<dbReference type="Gene3D" id="2.60.120.1040">
    <property type="entry name" value="ZPR1, A/B domain"/>
    <property type="match status" value="2"/>
</dbReference>
<comment type="function">
    <text evidence="8">Acts as a protein folding chaperone for elongation factor 1-alpha.</text>
</comment>
<dbReference type="OrthoDB" id="308464at2759"/>
<dbReference type="EMBL" id="CAJPDQ010000001">
    <property type="protein sequence ID" value="CAF9903625.1"/>
    <property type="molecule type" value="Genomic_DNA"/>
</dbReference>
<evidence type="ECO:0000256" key="7">
    <source>
        <dbReference type="ARBA" id="ARBA00023242"/>
    </source>
</evidence>
<keyword evidence="5" id="KW-0863">Zinc-finger</keyword>
<dbReference type="GO" id="GO:0008270">
    <property type="term" value="F:zinc ion binding"/>
    <property type="evidence" value="ECO:0007669"/>
    <property type="project" value="UniProtKB-KW"/>
</dbReference>
<evidence type="ECO:0000256" key="5">
    <source>
        <dbReference type="ARBA" id="ARBA00022771"/>
    </source>
</evidence>
<dbReference type="InterPro" id="IPR040141">
    <property type="entry name" value="ZPR1"/>
</dbReference>
<evidence type="ECO:0000256" key="1">
    <source>
        <dbReference type="ARBA" id="ARBA00004123"/>
    </source>
</evidence>
<accession>A0A8H3I1H7</accession>
<dbReference type="FunFam" id="2.20.25.420:FF:000002">
    <property type="entry name" value="Zinc finger protein ZPR1"/>
    <property type="match status" value="1"/>
</dbReference>
<keyword evidence="4" id="KW-0677">Repeat</keyword>
<proteinExistence type="inferred from homology"/>
<dbReference type="Gene3D" id="2.20.25.420">
    <property type="entry name" value="ZPR1, zinc finger domain"/>
    <property type="match status" value="2"/>
</dbReference>
<evidence type="ECO:0000313" key="11">
    <source>
        <dbReference type="EMBL" id="CAF9903625.1"/>
    </source>
</evidence>
<gene>
    <name evidence="11" type="ORF">GOMPHAMPRED_000443</name>
</gene>
<comment type="subcellular location">
    <subcellularLocation>
        <location evidence="1">Nucleus</location>
    </subcellularLocation>
</comment>
<evidence type="ECO:0000256" key="2">
    <source>
        <dbReference type="ARBA" id="ARBA00008354"/>
    </source>
</evidence>
<feature type="compositionally biased region" description="Basic and acidic residues" evidence="9">
    <location>
        <begin position="452"/>
        <end position="467"/>
    </location>
</feature>
<keyword evidence="12" id="KW-1185">Reference proteome</keyword>
<dbReference type="InterPro" id="IPR042452">
    <property type="entry name" value="ZPR1_Znf1/2"/>
</dbReference>
<keyword evidence="6" id="KW-0862">Zinc</keyword>
<keyword evidence="3" id="KW-0479">Metal-binding</keyword>
<dbReference type="InterPro" id="IPR042451">
    <property type="entry name" value="ZPR1_A/B_dom"/>
</dbReference>
<dbReference type="InterPro" id="IPR004457">
    <property type="entry name" value="Znf_ZPR1"/>
</dbReference>
<dbReference type="GO" id="GO:0005634">
    <property type="term" value="C:nucleus"/>
    <property type="evidence" value="ECO:0007669"/>
    <property type="project" value="UniProtKB-SubCell"/>
</dbReference>
<evidence type="ECO:0000256" key="3">
    <source>
        <dbReference type="ARBA" id="ARBA00022723"/>
    </source>
</evidence>
<sequence length="476" mass="52989">MSGNLSDVPAVTPAFQTVGTQVQSLDNSTDEIEQSLVEEVESYCVNCEENGVTKLLLTKIPYFREVILMSFDCPHCGLHNTELQSAGEIQQHGSKHMLRIDKIEDLQREVLKGEHATFRIDNLDVEAPPGPGRISNVEGFLSKIREDLEKDQDARKEQAPEQYEIIGRIMTRLEKMLEGQDFPIVIVVDDPSGNSKIQPSPLDGTGKYKATDYKRTPEQNAMLGLAPNDAEPEATDLAPEDEDTDIVEGKAYTLPTDCPGCTRPAAVNMTMISIPYFKQVVVSAVSCQHCGYKSNEVRTGGEVPELGKRITLKVKNAEDMKRDILKSESCLLKVPECSLELVPGTMGGRFTTVEGLLTQVRNDLHSSIFDVDYGRETSGDSMEGDQKAAWNTFFKQLDLAIQAEFEYTIVLEDPLAGSYVQSYTAPDPDPQIQTEDYQRTEDEEEELGLTDMRTKQNDKGEYVREQIGDLQTTEPS</sequence>
<evidence type="ECO:0000313" key="12">
    <source>
        <dbReference type="Proteomes" id="UP000664169"/>
    </source>
</evidence>
<organism evidence="11 12">
    <name type="scientific">Gomphillus americanus</name>
    <dbReference type="NCBI Taxonomy" id="1940652"/>
    <lineage>
        <taxon>Eukaryota</taxon>
        <taxon>Fungi</taxon>
        <taxon>Dikarya</taxon>
        <taxon>Ascomycota</taxon>
        <taxon>Pezizomycotina</taxon>
        <taxon>Lecanoromycetes</taxon>
        <taxon>OSLEUM clade</taxon>
        <taxon>Ostropomycetidae</taxon>
        <taxon>Ostropales</taxon>
        <taxon>Graphidaceae</taxon>
        <taxon>Gomphilloideae</taxon>
        <taxon>Gomphillus</taxon>
    </lineage>
</organism>
<evidence type="ECO:0000256" key="4">
    <source>
        <dbReference type="ARBA" id="ARBA00022737"/>
    </source>
</evidence>
<dbReference type="NCBIfam" id="TIGR00310">
    <property type="entry name" value="ZPR1_znf"/>
    <property type="match status" value="2"/>
</dbReference>
<dbReference type="Pfam" id="PF22794">
    <property type="entry name" value="jr-ZPR1"/>
    <property type="match status" value="2"/>
</dbReference>
<feature type="region of interest" description="Disordered" evidence="9">
    <location>
        <begin position="421"/>
        <end position="476"/>
    </location>
</feature>
<dbReference type="PANTHER" id="PTHR10876:SF0">
    <property type="entry name" value="ZINC FINGER PROTEIN ZPR1"/>
    <property type="match status" value="1"/>
</dbReference>
<protein>
    <recommendedName>
        <fullName evidence="10">Zinc finger ZPR1-type domain-containing protein</fullName>
    </recommendedName>
</protein>
<comment type="caution">
    <text evidence="11">The sequence shown here is derived from an EMBL/GenBank/DDBJ whole genome shotgun (WGS) entry which is preliminary data.</text>
</comment>
<dbReference type="PANTHER" id="PTHR10876">
    <property type="entry name" value="ZINC FINGER PROTEIN ZPR1"/>
    <property type="match status" value="1"/>
</dbReference>
<dbReference type="FunFam" id="2.20.25.420:FF:000001">
    <property type="entry name" value="Zinc finger protein ZPR1"/>
    <property type="match status" value="1"/>
</dbReference>
<dbReference type="InterPro" id="IPR056180">
    <property type="entry name" value="ZPR1_jr_dom"/>
</dbReference>
<dbReference type="Proteomes" id="UP000664169">
    <property type="component" value="Unassembled WGS sequence"/>
</dbReference>
<comment type="similarity">
    <text evidence="2">Belongs to the ZPR1 family.</text>
</comment>
<dbReference type="AlphaFoldDB" id="A0A8H3I1H7"/>
<feature type="domain" description="Zinc finger ZPR1-type" evidence="10">
    <location>
        <begin position="42"/>
        <end position="199"/>
    </location>
</feature>
<dbReference type="Pfam" id="PF03367">
    <property type="entry name" value="Zn_ribbon_ZPR1"/>
    <property type="match status" value="2"/>
</dbReference>
<evidence type="ECO:0000256" key="8">
    <source>
        <dbReference type="ARBA" id="ARBA00054139"/>
    </source>
</evidence>
<feature type="domain" description="Zinc finger ZPR1-type" evidence="10">
    <location>
        <begin position="256"/>
        <end position="422"/>
    </location>
</feature>
<reference evidence="11" key="1">
    <citation type="submission" date="2021-03" db="EMBL/GenBank/DDBJ databases">
        <authorList>
            <person name="Tagirdzhanova G."/>
        </authorList>
    </citation>
    <scope>NUCLEOTIDE SEQUENCE</scope>
</reference>
<dbReference type="FunFam" id="2.60.120.1040:FF:000001">
    <property type="entry name" value="Zinc finger protein ZPR1"/>
    <property type="match status" value="1"/>
</dbReference>
<evidence type="ECO:0000256" key="9">
    <source>
        <dbReference type="SAM" id="MobiDB-lite"/>
    </source>
</evidence>
<dbReference type="SMART" id="SM00709">
    <property type="entry name" value="Zpr1"/>
    <property type="match status" value="2"/>
</dbReference>
<name>A0A8H3I1H7_9LECA</name>